<sequence length="379" mass="42005">MSSPDHLVEILAKENALVPGWESAVAAVRRELFVPDTIEADGRLVSRSAQPELWLSLVYADLPLTTQVNDGQRTGTDDYRLPTSSSSMPSVMLQMLDLLQVRESHRVLETGAGTGYNAAWLAHRLGSERVTSVDIDPALAERAAENTAAAGYAPRIVCADADRGWPPGAPYDRLLATYRVPAIPYPWIEQTPRGRIVAPWGGSFFPHNFIALDVQDGVGTGRFTGFPSFMRSRTGRPHRGYLADFVHHHDQAAPRRTALSPWDLAGDSDALFYTGLSLPTAWYLFTEADDGTGAATLWILADDRASWASVEYDGTPRDTYPVRQYGPRRLWDEAEAAYRKWERLDRPARDRAGLTVTREGEQVWLDTDEHVIGVFAVSP</sequence>
<proteinExistence type="inferred from homology"/>
<evidence type="ECO:0000256" key="3">
    <source>
        <dbReference type="ARBA" id="ARBA00011890"/>
    </source>
</evidence>
<dbReference type="Proteomes" id="UP001596160">
    <property type="component" value="Unassembled WGS sequence"/>
</dbReference>
<evidence type="ECO:0000256" key="8">
    <source>
        <dbReference type="ARBA" id="ARBA00022691"/>
    </source>
</evidence>
<evidence type="ECO:0000313" key="12">
    <source>
        <dbReference type="EMBL" id="MFC5153850.1"/>
    </source>
</evidence>
<evidence type="ECO:0000256" key="7">
    <source>
        <dbReference type="ARBA" id="ARBA00022679"/>
    </source>
</evidence>
<dbReference type="PANTHER" id="PTHR11579">
    <property type="entry name" value="PROTEIN-L-ISOASPARTATE O-METHYLTRANSFERASE"/>
    <property type="match status" value="1"/>
</dbReference>
<protein>
    <recommendedName>
        <fullName evidence="4">Protein-L-isoaspartate O-methyltransferase</fullName>
        <ecNumber evidence="3">2.1.1.77</ecNumber>
    </recommendedName>
    <alternativeName>
        <fullName evidence="11">L-isoaspartyl protein carboxyl methyltransferase</fullName>
    </alternativeName>
    <alternativeName>
        <fullName evidence="9">Protein L-isoaspartyl methyltransferase</fullName>
    </alternativeName>
    <alternativeName>
        <fullName evidence="10">Protein-beta-aspartate methyltransferase</fullName>
    </alternativeName>
</protein>
<dbReference type="GO" id="GO:0032259">
    <property type="term" value="P:methylation"/>
    <property type="evidence" value="ECO:0007669"/>
    <property type="project" value="UniProtKB-KW"/>
</dbReference>
<keyword evidence="5" id="KW-0963">Cytoplasm</keyword>
<accession>A0ABW0AJB4</accession>
<evidence type="ECO:0000256" key="1">
    <source>
        <dbReference type="ARBA" id="ARBA00004496"/>
    </source>
</evidence>
<keyword evidence="6 12" id="KW-0489">Methyltransferase</keyword>
<gene>
    <name evidence="12" type="ORF">ACFPRH_19130</name>
</gene>
<dbReference type="GO" id="GO:0008168">
    <property type="term" value="F:methyltransferase activity"/>
    <property type="evidence" value="ECO:0007669"/>
    <property type="project" value="UniProtKB-KW"/>
</dbReference>
<dbReference type="InterPro" id="IPR000682">
    <property type="entry name" value="PCMT"/>
</dbReference>
<dbReference type="Pfam" id="PF01135">
    <property type="entry name" value="PCMT"/>
    <property type="match status" value="1"/>
</dbReference>
<dbReference type="Gene3D" id="3.40.50.150">
    <property type="entry name" value="Vaccinia Virus protein VP39"/>
    <property type="match status" value="1"/>
</dbReference>
<dbReference type="InterPro" id="IPR029063">
    <property type="entry name" value="SAM-dependent_MTases_sf"/>
</dbReference>
<evidence type="ECO:0000256" key="2">
    <source>
        <dbReference type="ARBA" id="ARBA00005369"/>
    </source>
</evidence>
<evidence type="ECO:0000256" key="4">
    <source>
        <dbReference type="ARBA" id="ARBA00013346"/>
    </source>
</evidence>
<evidence type="ECO:0000256" key="6">
    <source>
        <dbReference type="ARBA" id="ARBA00022603"/>
    </source>
</evidence>
<reference evidence="13" key="1">
    <citation type="journal article" date="2019" name="Int. J. Syst. Evol. Microbiol.">
        <title>The Global Catalogue of Microorganisms (GCM) 10K type strain sequencing project: providing services to taxonomists for standard genome sequencing and annotation.</title>
        <authorList>
            <consortium name="The Broad Institute Genomics Platform"/>
            <consortium name="The Broad Institute Genome Sequencing Center for Infectious Disease"/>
            <person name="Wu L."/>
            <person name="Ma J."/>
        </authorList>
    </citation>
    <scope>NUCLEOTIDE SEQUENCE [LARGE SCALE GENOMIC DNA]</scope>
    <source>
        <strain evidence="13">PCU 266</strain>
    </source>
</reference>
<dbReference type="EC" id="2.1.1.77" evidence="3"/>
<comment type="subcellular location">
    <subcellularLocation>
        <location evidence="1">Cytoplasm</location>
    </subcellularLocation>
</comment>
<dbReference type="SUPFAM" id="SSF53335">
    <property type="entry name" value="S-adenosyl-L-methionine-dependent methyltransferases"/>
    <property type="match status" value="1"/>
</dbReference>
<dbReference type="CDD" id="cd02440">
    <property type="entry name" value="AdoMet_MTases"/>
    <property type="match status" value="1"/>
</dbReference>
<evidence type="ECO:0000256" key="9">
    <source>
        <dbReference type="ARBA" id="ARBA00030757"/>
    </source>
</evidence>
<evidence type="ECO:0000256" key="10">
    <source>
        <dbReference type="ARBA" id="ARBA00031323"/>
    </source>
</evidence>
<name>A0ABW0AJB4_9ACTN</name>
<dbReference type="EMBL" id="JBHSKP010000011">
    <property type="protein sequence ID" value="MFC5153850.1"/>
    <property type="molecule type" value="Genomic_DNA"/>
</dbReference>
<dbReference type="PANTHER" id="PTHR11579:SF0">
    <property type="entry name" value="PROTEIN-L-ISOASPARTATE(D-ASPARTATE) O-METHYLTRANSFERASE"/>
    <property type="match status" value="1"/>
</dbReference>
<keyword evidence="7" id="KW-0808">Transferase</keyword>
<comment type="similarity">
    <text evidence="2">Belongs to the methyltransferase superfamily. L-isoaspartyl/D-aspartyl protein methyltransferase family.</text>
</comment>
<evidence type="ECO:0000256" key="11">
    <source>
        <dbReference type="ARBA" id="ARBA00031350"/>
    </source>
</evidence>
<keyword evidence="13" id="KW-1185">Reference proteome</keyword>
<keyword evidence="8" id="KW-0949">S-adenosyl-L-methionine</keyword>
<organism evidence="12 13">
    <name type="scientific">Streptomyces amakusaensis</name>
    <dbReference type="NCBI Taxonomy" id="67271"/>
    <lineage>
        <taxon>Bacteria</taxon>
        <taxon>Bacillati</taxon>
        <taxon>Actinomycetota</taxon>
        <taxon>Actinomycetes</taxon>
        <taxon>Kitasatosporales</taxon>
        <taxon>Streptomycetaceae</taxon>
        <taxon>Streptomyces</taxon>
    </lineage>
</organism>
<comment type="caution">
    <text evidence="12">The sequence shown here is derived from an EMBL/GenBank/DDBJ whole genome shotgun (WGS) entry which is preliminary data.</text>
</comment>
<evidence type="ECO:0000256" key="5">
    <source>
        <dbReference type="ARBA" id="ARBA00022490"/>
    </source>
</evidence>
<dbReference type="RefSeq" id="WP_344471736.1">
    <property type="nucleotide sequence ID" value="NZ_BAAASB010000001.1"/>
</dbReference>
<evidence type="ECO:0000313" key="13">
    <source>
        <dbReference type="Proteomes" id="UP001596160"/>
    </source>
</evidence>